<name>A0A347WEX8_9PROT</name>
<protein>
    <submittedName>
        <fullName evidence="2">Uncharacterized protein</fullName>
    </submittedName>
</protein>
<dbReference type="AlphaFoldDB" id="A0A347WEX8"/>
<evidence type="ECO:0000256" key="1">
    <source>
        <dbReference type="SAM" id="MobiDB-lite"/>
    </source>
</evidence>
<proteinExistence type="predicted"/>
<sequence length="462" mass="46902">MADFPYMTAVHAVRVSARTGRVTGLARVMARGGGVPGRVIARLRSGTGLTGMLARIIQRIAAGGAGRVGFMPFIPRPHGGKGDDGGVMTALPPAPPIAALAASIPHTHPVAGVSRVGAPFLFPVQGNARTALPAAVTPAALSLSRGGNAAGPVVQDGVQPVAAMRHARPVWMPMAREEVPGYGNMLSPARRSVAQGAVMAGPVSRLTSAVFMPARGVGTNLPHDVGIYAGGGTDRVAAPALPVATAIAAGTTDGGGAWLRASGPAAHVVMPPRMVRRAGHGGDYARAAGPVAAWVQAGRDMHGTVALPPVREPRSGPVMTPVCRPWLPSGGAPVAGVPYAPAGYPVQQAVFVPTGAGTVGSVVPRSGVPQPVRSVWPAQGRPPFIAPAVPVARREGDVAPMAARNIPPPAIQVTIPVTLDHHVLGQAVARIDTSRARHEHRATGTAPDGVRHAQLPGRSIGL</sequence>
<accession>A0A347WEX8</accession>
<reference evidence="2 3" key="1">
    <citation type="submission" date="2017-08" db="EMBL/GenBank/DDBJ databases">
        <title>Complete genome sequence of Gluconacetobacter saccharivorans CV1 isolated from Fermented Vinegar.</title>
        <authorList>
            <person name="Kim S.-Y."/>
        </authorList>
    </citation>
    <scope>NUCLEOTIDE SEQUENCE [LARGE SCALE GENOMIC DNA]</scope>
    <source>
        <strain evidence="2 3">CV1</strain>
    </source>
</reference>
<gene>
    <name evidence="2" type="ORF">CD178_02674</name>
</gene>
<dbReference type="OrthoDB" id="7284601at2"/>
<dbReference type="KEGG" id="ksc:CD178_02674"/>
<evidence type="ECO:0000313" key="2">
    <source>
        <dbReference type="EMBL" id="AXY23421.1"/>
    </source>
</evidence>
<organism evidence="2 3">
    <name type="scientific">Komagataeibacter saccharivorans</name>
    <dbReference type="NCBI Taxonomy" id="265959"/>
    <lineage>
        <taxon>Bacteria</taxon>
        <taxon>Pseudomonadati</taxon>
        <taxon>Pseudomonadota</taxon>
        <taxon>Alphaproteobacteria</taxon>
        <taxon>Acetobacterales</taxon>
        <taxon>Acetobacteraceae</taxon>
        <taxon>Komagataeibacter</taxon>
    </lineage>
</organism>
<feature type="region of interest" description="Disordered" evidence="1">
    <location>
        <begin position="439"/>
        <end position="462"/>
    </location>
</feature>
<evidence type="ECO:0000313" key="3">
    <source>
        <dbReference type="Proteomes" id="UP000264120"/>
    </source>
</evidence>
<dbReference type="RefSeq" id="WP_118963330.1">
    <property type="nucleotide sequence ID" value="NZ_CP023036.1"/>
</dbReference>
<keyword evidence="3" id="KW-1185">Reference proteome</keyword>
<dbReference type="EMBL" id="CP023036">
    <property type="protein sequence ID" value="AXY23421.1"/>
    <property type="molecule type" value="Genomic_DNA"/>
</dbReference>
<dbReference type="Proteomes" id="UP000264120">
    <property type="component" value="Chromosome"/>
</dbReference>